<keyword evidence="1" id="KW-0472">Membrane</keyword>
<keyword evidence="3" id="KW-1185">Reference proteome</keyword>
<dbReference type="EMBL" id="MCGO01000031">
    <property type="protein sequence ID" value="ORY41528.1"/>
    <property type="molecule type" value="Genomic_DNA"/>
</dbReference>
<feature type="transmembrane region" description="Helical" evidence="1">
    <location>
        <begin position="126"/>
        <end position="148"/>
    </location>
</feature>
<evidence type="ECO:0000313" key="3">
    <source>
        <dbReference type="Proteomes" id="UP000193642"/>
    </source>
</evidence>
<gene>
    <name evidence="2" type="ORF">BCR33DRAFT_718695</name>
</gene>
<dbReference type="AlphaFoldDB" id="A0A1Y2C3C7"/>
<reference evidence="2 3" key="1">
    <citation type="submission" date="2016-07" db="EMBL/GenBank/DDBJ databases">
        <title>Pervasive Adenine N6-methylation of Active Genes in Fungi.</title>
        <authorList>
            <consortium name="DOE Joint Genome Institute"/>
            <person name="Mondo S.J."/>
            <person name="Dannebaum R.O."/>
            <person name="Kuo R.C."/>
            <person name="Labutti K."/>
            <person name="Haridas S."/>
            <person name="Kuo A."/>
            <person name="Salamov A."/>
            <person name="Ahrendt S.R."/>
            <person name="Lipzen A."/>
            <person name="Sullivan W."/>
            <person name="Andreopoulos W.B."/>
            <person name="Clum A."/>
            <person name="Lindquist E."/>
            <person name="Daum C."/>
            <person name="Ramamoorthy G.K."/>
            <person name="Gryganskyi A."/>
            <person name="Culley D."/>
            <person name="Magnuson J.K."/>
            <person name="James T.Y."/>
            <person name="O'Malley M.A."/>
            <person name="Stajich J.E."/>
            <person name="Spatafora J.W."/>
            <person name="Visel A."/>
            <person name="Grigoriev I.V."/>
        </authorList>
    </citation>
    <scope>NUCLEOTIDE SEQUENCE [LARGE SCALE GENOMIC DNA]</scope>
    <source>
        <strain evidence="2 3">JEL800</strain>
    </source>
</reference>
<feature type="transmembrane region" description="Helical" evidence="1">
    <location>
        <begin position="55"/>
        <end position="75"/>
    </location>
</feature>
<evidence type="ECO:0000256" key="1">
    <source>
        <dbReference type="SAM" id="Phobius"/>
    </source>
</evidence>
<accession>A0A1Y2C3C7</accession>
<sequence length="207" mass="23601">MLGIPEFQPCFQPVFLFAFSTLTIAAYLRCQQPLFLLGTPLYFLFLIYNDPTYETALLSFHARFNACIIASAVIMNQSKRWRNSPTVKVAATIITEDAFSNTLVLSMSVMSYFVQRTATSLAMIPYPLQVVIQVVCAAFSLTLFYALVELALSQMAKFCFGIEFQKYRTTDNVVVLWRKVCAWHEKLSRENVSGNVQRLEDGKERKD</sequence>
<protein>
    <submittedName>
        <fullName evidence="2">Uncharacterized protein</fullName>
    </submittedName>
</protein>
<feature type="transmembrane region" description="Helical" evidence="1">
    <location>
        <begin position="12"/>
        <end position="28"/>
    </location>
</feature>
<keyword evidence="1" id="KW-1133">Transmembrane helix</keyword>
<organism evidence="2 3">
    <name type="scientific">Rhizoclosmatium globosum</name>
    <dbReference type="NCBI Taxonomy" id="329046"/>
    <lineage>
        <taxon>Eukaryota</taxon>
        <taxon>Fungi</taxon>
        <taxon>Fungi incertae sedis</taxon>
        <taxon>Chytridiomycota</taxon>
        <taxon>Chytridiomycota incertae sedis</taxon>
        <taxon>Chytridiomycetes</taxon>
        <taxon>Chytridiales</taxon>
        <taxon>Chytriomycetaceae</taxon>
        <taxon>Rhizoclosmatium</taxon>
    </lineage>
</organism>
<feature type="transmembrane region" description="Helical" evidence="1">
    <location>
        <begin position="87"/>
        <end position="114"/>
    </location>
</feature>
<name>A0A1Y2C3C7_9FUNG</name>
<evidence type="ECO:0000313" key="2">
    <source>
        <dbReference type="EMBL" id="ORY41528.1"/>
    </source>
</evidence>
<comment type="caution">
    <text evidence="2">The sequence shown here is derived from an EMBL/GenBank/DDBJ whole genome shotgun (WGS) entry which is preliminary data.</text>
</comment>
<dbReference type="Proteomes" id="UP000193642">
    <property type="component" value="Unassembled WGS sequence"/>
</dbReference>
<keyword evidence="1" id="KW-0812">Transmembrane</keyword>
<proteinExistence type="predicted"/>
<dbReference type="OrthoDB" id="10347858at2759"/>